<feature type="domain" description="BIG2" evidence="2">
    <location>
        <begin position="109"/>
        <end position="182"/>
    </location>
</feature>
<dbReference type="InterPro" id="IPR003343">
    <property type="entry name" value="Big_2"/>
</dbReference>
<evidence type="ECO:0000259" key="2">
    <source>
        <dbReference type="SMART" id="SM00635"/>
    </source>
</evidence>
<reference evidence="3 4" key="1">
    <citation type="submission" date="2019-08" db="EMBL/GenBank/DDBJ databases">
        <title>In-depth cultivation of the pig gut microbiome towards novel bacterial diversity and tailored functional studies.</title>
        <authorList>
            <person name="Wylensek D."/>
            <person name="Hitch T.C.A."/>
            <person name="Clavel T."/>
        </authorList>
    </citation>
    <scope>NUCLEOTIDE SEQUENCE [LARGE SCALE GENOMIC DNA]</scope>
    <source>
        <strain evidence="3 4">WCA-693-APC-MOT-I</strain>
    </source>
</reference>
<accession>A0A6L5Y042</accession>
<feature type="signal peptide" evidence="1">
    <location>
        <begin position="1"/>
        <end position="29"/>
    </location>
</feature>
<dbReference type="AlphaFoldDB" id="A0A6L5Y042"/>
<sequence>MKKNFFKKLALVLALVLTVTSLNYVPASAAATPAWKAKKSVISLMNRYAYGVKNVPSKGKVTWKTGNTKVAKVSQKGSLVAVGEGTTTLKATVKNKAGKTVKTLTQKVTVKAPVWTATKDTLKEGERTTFTKQYTAKGAKVKFASSNTEVAKVSQKGSVLAVKAGKTTITATFSMNGEEYATLTKDVTVEAVETAIQAVAQNTTTKLTATFVGETKDVKASEFKIVNANNVVVPVKSATVDTTDKTKVVLETYVEMKDGKEYTVTYTGKVESSAKFTATDGTVAALNVTPLTITAASATEIKVQTLDANNVIVGEYAYGKQPSEVEFTIDTNSGYTEGSKLYLYEVGNTAKAKVVYHTFKYDDKGVETGKLEKEFTITGVKDATTVSSFKYTISDKDKAPNWEKSFEAVTTLATNDDNKEVFFNITDSNKNDVTKNYKVSSADTTKILVSEETLESNKKGVKIVPVAEGTGYILVKNKDNVVVASLPVVVTAKKKATNLVLDTTSFTIGNGDKAVDANKKTVKATVKDQYGKDMKFDGNVSIDILSQPTDSKATVKKNSAHFTVSGSSITVDGSKFTSTEKGSYVVKVSATLDNVTVSRTFNFVVKDVANKTATSYKLIFDGVDSNNKVDLKVADDATLEKAQKTVKATVAGIYDGVVVSTVGDAKITFAKADGTKVDEKIVANDTIKLSVASNGAIVKNVTEGSYKVTAEFTTKDKDNKDVAQKLTSSFVVADTQPATTVSVKELSVEESTIEAALSSDKNVQFYYDGVKATLVSVSVAADQKKVMDKKVAVMKATVVIKINDNVNLQVEVPVNATFTLK</sequence>
<protein>
    <recommendedName>
        <fullName evidence="2">BIG2 domain-containing protein</fullName>
    </recommendedName>
</protein>
<evidence type="ECO:0000313" key="4">
    <source>
        <dbReference type="Proteomes" id="UP000482209"/>
    </source>
</evidence>
<dbReference type="SMART" id="SM00635">
    <property type="entry name" value="BID_2"/>
    <property type="match status" value="2"/>
</dbReference>
<gene>
    <name evidence="3" type="ORF">FYJ58_11465</name>
</gene>
<dbReference type="Proteomes" id="UP000482209">
    <property type="component" value="Unassembled WGS sequence"/>
</dbReference>
<feature type="chain" id="PRO_5026909298" description="BIG2 domain-containing protein" evidence="1">
    <location>
        <begin position="30"/>
        <end position="821"/>
    </location>
</feature>
<name>A0A6L5Y042_9FIRM</name>
<dbReference type="RefSeq" id="WP_154519874.1">
    <property type="nucleotide sequence ID" value="NZ_VUMT01000020.1"/>
</dbReference>
<evidence type="ECO:0000313" key="3">
    <source>
        <dbReference type="EMBL" id="MSS64486.1"/>
    </source>
</evidence>
<dbReference type="InterPro" id="IPR008964">
    <property type="entry name" value="Invasin/intimin_cell_adhesion"/>
</dbReference>
<evidence type="ECO:0000256" key="1">
    <source>
        <dbReference type="SAM" id="SignalP"/>
    </source>
</evidence>
<keyword evidence="1" id="KW-0732">Signal</keyword>
<organism evidence="3 4">
    <name type="scientific">Velocimicrobium porci</name>
    <dbReference type="NCBI Taxonomy" id="2606634"/>
    <lineage>
        <taxon>Bacteria</taxon>
        <taxon>Bacillati</taxon>
        <taxon>Bacillota</taxon>
        <taxon>Clostridia</taxon>
        <taxon>Lachnospirales</taxon>
        <taxon>Lachnospiraceae</taxon>
        <taxon>Velocimicrobium</taxon>
    </lineage>
</organism>
<dbReference type="SUPFAM" id="SSF49373">
    <property type="entry name" value="Invasin/intimin cell-adhesion fragments"/>
    <property type="match status" value="2"/>
</dbReference>
<keyword evidence="4" id="KW-1185">Reference proteome</keyword>
<comment type="caution">
    <text evidence="3">The sequence shown here is derived from an EMBL/GenBank/DDBJ whole genome shotgun (WGS) entry which is preliminary data.</text>
</comment>
<proteinExistence type="predicted"/>
<feature type="domain" description="BIG2" evidence="2">
    <location>
        <begin position="25"/>
        <end position="103"/>
    </location>
</feature>
<dbReference type="Gene3D" id="2.60.40.1080">
    <property type="match status" value="2"/>
</dbReference>
<dbReference type="EMBL" id="VUMT01000020">
    <property type="protein sequence ID" value="MSS64486.1"/>
    <property type="molecule type" value="Genomic_DNA"/>
</dbReference>
<dbReference type="Pfam" id="PF02368">
    <property type="entry name" value="Big_2"/>
    <property type="match status" value="2"/>
</dbReference>